<accession>A0A934WR46</accession>
<keyword evidence="7" id="KW-0689">Ribosomal protein</keyword>
<dbReference type="CDD" id="cd04301">
    <property type="entry name" value="NAT_SF"/>
    <property type="match status" value="1"/>
</dbReference>
<comment type="similarity">
    <text evidence="1 5">Belongs to the acetyltransferase family. RimI subfamily.</text>
</comment>
<evidence type="ECO:0000256" key="3">
    <source>
        <dbReference type="ARBA" id="ARBA00022679"/>
    </source>
</evidence>
<dbReference type="GO" id="GO:0005840">
    <property type="term" value="C:ribosome"/>
    <property type="evidence" value="ECO:0007669"/>
    <property type="project" value="UniProtKB-KW"/>
</dbReference>
<keyword evidence="7" id="KW-0687">Ribonucleoprotein</keyword>
<dbReference type="PANTHER" id="PTHR43420:SF44">
    <property type="entry name" value="ACETYLTRANSFERASE YPEA"/>
    <property type="match status" value="1"/>
</dbReference>
<dbReference type="SUPFAM" id="SSF55729">
    <property type="entry name" value="Acyl-CoA N-acyltransferases (Nat)"/>
    <property type="match status" value="1"/>
</dbReference>
<keyword evidence="8" id="KW-1185">Reference proteome</keyword>
<sequence>MLPAHLEQVKALLDLCFGDSAWTMESLRSQLDKSDSRCTVAVEYDRIIGFLAFEQVLDEGSIVEVAVHPDCRRKGIARSLITAAIQSAEGLDSIFLEVRESNTSAIRLYESLGFERIGVRKGYYQKPKEDAVIMNLSISVCNAPNP</sequence>
<dbReference type="InterPro" id="IPR016181">
    <property type="entry name" value="Acyl_CoA_acyltransferase"/>
</dbReference>
<reference evidence="7" key="1">
    <citation type="submission" date="2021-01" db="EMBL/GenBank/DDBJ databases">
        <title>Genome public.</title>
        <authorList>
            <person name="Liu C."/>
            <person name="Sun Q."/>
        </authorList>
    </citation>
    <scope>NUCLEOTIDE SEQUENCE</scope>
    <source>
        <strain evidence="7">M6</strain>
    </source>
</reference>
<dbReference type="GO" id="GO:0008999">
    <property type="term" value="F:protein-N-terminal-alanine acetyltransferase activity"/>
    <property type="evidence" value="ECO:0007669"/>
    <property type="project" value="UniProtKB-EC"/>
</dbReference>
<dbReference type="EC" id="2.3.1.266" evidence="5"/>
<dbReference type="Gene3D" id="3.40.630.30">
    <property type="match status" value="1"/>
</dbReference>
<dbReference type="GO" id="GO:0005737">
    <property type="term" value="C:cytoplasm"/>
    <property type="evidence" value="ECO:0007669"/>
    <property type="project" value="UniProtKB-SubCell"/>
</dbReference>
<evidence type="ECO:0000313" key="7">
    <source>
        <dbReference type="EMBL" id="MBK6087455.1"/>
    </source>
</evidence>
<comment type="catalytic activity">
    <reaction evidence="5">
        <text>N-terminal L-alanyl-[ribosomal protein bS18] + acetyl-CoA = N-terminal N(alpha)-acetyl-L-alanyl-[ribosomal protein bS18] + CoA + H(+)</text>
        <dbReference type="Rhea" id="RHEA:43756"/>
        <dbReference type="Rhea" id="RHEA-COMP:10676"/>
        <dbReference type="Rhea" id="RHEA-COMP:10677"/>
        <dbReference type="ChEBI" id="CHEBI:15378"/>
        <dbReference type="ChEBI" id="CHEBI:57287"/>
        <dbReference type="ChEBI" id="CHEBI:57288"/>
        <dbReference type="ChEBI" id="CHEBI:64718"/>
        <dbReference type="ChEBI" id="CHEBI:83683"/>
        <dbReference type="EC" id="2.3.1.266"/>
    </reaction>
</comment>
<dbReference type="InterPro" id="IPR050680">
    <property type="entry name" value="YpeA/RimI_acetyltransf"/>
</dbReference>
<proteinExistence type="inferred from homology"/>
<dbReference type="PROSITE" id="PS51186">
    <property type="entry name" value="GNAT"/>
    <property type="match status" value="1"/>
</dbReference>
<evidence type="ECO:0000256" key="4">
    <source>
        <dbReference type="ARBA" id="ARBA00023315"/>
    </source>
</evidence>
<dbReference type="AlphaFoldDB" id="A0A934WR46"/>
<keyword evidence="4" id="KW-0012">Acyltransferase</keyword>
<feature type="domain" description="N-acetyltransferase" evidence="6">
    <location>
        <begin position="1"/>
        <end position="139"/>
    </location>
</feature>
<dbReference type="InterPro" id="IPR006464">
    <property type="entry name" value="AcTrfase_RimI/Ard1"/>
</dbReference>
<keyword evidence="3" id="KW-0808">Transferase</keyword>
<dbReference type="PANTHER" id="PTHR43420">
    <property type="entry name" value="ACETYLTRANSFERASE"/>
    <property type="match status" value="1"/>
</dbReference>
<dbReference type="Proteomes" id="UP000633365">
    <property type="component" value="Unassembled WGS sequence"/>
</dbReference>
<dbReference type="EMBL" id="JAEQMG010000035">
    <property type="protein sequence ID" value="MBK6087455.1"/>
    <property type="molecule type" value="Genomic_DNA"/>
</dbReference>
<keyword evidence="2 5" id="KW-0963">Cytoplasm</keyword>
<name>A0A934WR46_9FIRM</name>
<dbReference type="InterPro" id="IPR000182">
    <property type="entry name" value="GNAT_dom"/>
</dbReference>
<comment type="caution">
    <text evidence="7">The sequence shown here is derived from an EMBL/GenBank/DDBJ whole genome shotgun (WGS) entry which is preliminary data.</text>
</comment>
<evidence type="ECO:0000259" key="6">
    <source>
        <dbReference type="PROSITE" id="PS51186"/>
    </source>
</evidence>
<comment type="function">
    <text evidence="5">Acetylates the N-terminal alanine of ribosomal protein bS18.</text>
</comment>
<comment type="subcellular location">
    <subcellularLocation>
        <location evidence="5">Cytoplasm</location>
    </subcellularLocation>
</comment>
<evidence type="ECO:0000256" key="5">
    <source>
        <dbReference type="RuleBase" id="RU363094"/>
    </source>
</evidence>
<dbReference type="NCBIfam" id="TIGR01575">
    <property type="entry name" value="rimI"/>
    <property type="match status" value="1"/>
</dbReference>
<dbReference type="Pfam" id="PF00583">
    <property type="entry name" value="Acetyltransf_1"/>
    <property type="match status" value="1"/>
</dbReference>
<evidence type="ECO:0000256" key="1">
    <source>
        <dbReference type="ARBA" id="ARBA00005395"/>
    </source>
</evidence>
<protein>
    <recommendedName>
        <fullName evidence="5">[Ribosomal protein bS18]-alanine N-acetyltransferase</fullName>
        <ecNumber evidence="5">2.3.1.266</ecNumber>
    </recommendedName>
</protein>
<organism evidence="7 8">
    <name type="scientific">Ruminococcus difficilis</name>
    <dbReference type="NCBI Taxonomy" id="2763069"/>
    <lineage>
        <taxon>Bacteria</taxon>
        <taxon>Bacillati</taxon>
        <taxon>Bacillota</taxon>
        <taxon>Clostridia</taxon>
        <taxon>Eubacteriales</taxon>
        <taxon>Oscillospiraceae</taxon>
        <taxon>Ruminococcus</taxon>
    </lineage>
</organism>
<evidence type="ECO:0000256" key="2">
    <source>
        <dbReference type="ARBA" id="ARBA00022490"/>
    </source>
</evidence>
<gene>
    <name evidence="7" type="primary">rimI</name>
    <name evidence="7" type="ORF">JKK62_02115</name>
</gene>
<evidence type="ECO:0000313" key="8">
    <source>
        <dbReference type="Proteomes" id="UP000633365"/>
    </source>
</evidence>